<proteinExistence type="predicted"/>
<feature type="transmembrane region" description="Helical" evidence="6">
    <location>
        <begin position="48"/>
        <end position="66"/>
    </location>
</feature>
<evidence type="ECO:0000256" key="2">
    <source>
        <dbReference type="ARBA" id="ARBA00022475"/>
    </source>
</evidence>
<evidence type="ECO:0000256" key="4">
    <source>
        <dbReference type="ARBA" id="ARBA00022989"/>
    </source>
</evidence>
<dbReference type="EMBL" id="ASJR01000004">
    <property type="protein sequence ID" value="ERP38846.1"/>
    <property type="molecule type" value="Genomic_DNA"/>
</dbReference>
<sequence length="322" mass="36746">MRPVKLFFLLLKIIITVLILRMVHRSFLGNMQDLVSFFSGFPLPFHRFFWPLFFALCMQLLLVVRWRQTLALFGIHPPLYVVIKSYFVGSLFAFLTPGRIGEVFRGAGMNEGGRFTAGAAVLFERFFSTGVVFLIALLLFHVYPAAAIDVLAEGQKRVFSIYALFLHVLGGVFFICMVLTPLVLFTYIRRFMQKGKLFIHILLLSSGIHLFLLMQVGFLFHALVRTSFREGMLVASQTFAAIHFVPVTVGNMGVREYFLHLFGLYFSEYADVHFQHNILAVSLVILACNLILPALIGLFLFIFINLIQEIRQFFNYIVGCDA</sequence>
<dbReference type="RefSeq" id="WP_022636145.1">
    <property type="nucleotide sequence ID" value="NZ_ASJR01000004.1"/>
</dbReference>
<dbReference type="InterPro" id="IPR022791">
    <property type="entry name" value="L-PG_synthase/AglD"/>
</dbReference>
<keyword evidence="5 6" id="KW-0472">Membrane</keyword>
<feature type="transmembrane region" description="Helical" evidence="6">
    <location>
        <begin position="78"/>
        <end position="95"/>
    </location>
</feature>
<feature type="transmembrane region" description="Helical" evidence="6">
    <location>
        <begin position="274"/>
        <end position="307"/>
    </location>
</feature>
<feature type="transmembrane region" description="Helical" evidence="6">
    <location>
        <begin position="115"/>
        <end position="140"/>
    </location>
</feature>
<keyword evidence="8" id="KW-1185">Reference proteome</keyword>
<dbReference type="GO" id="GO:0005886">
    <property type="term" value="C:plasma membrane"/>
    <property type="evidence" value="ECO:0007669"/>
    <property type="project" value="UniProtKB-SubCell"/>
</dbReference>
<keyword evidence="3 6" id="KW-0812">Transmembrane</keyword>
<reference evidence="7 8" key="1">
    <citation type="journal article" date="2013" name="Environ. Microbiol.">
        <title>Genome analysis of Chitinivibrio alkaliphilus gen. nov., sp. nov., a novel extremely haloalkaliphilic anaerobic chitinolytic bacterium from the candidate phylum Termite Group 3.</title>
        <authorList>
            <person name="Sorokin D.Y."/>
            <person name="Gumerov V.M."/>
            <person name="Rakitin A.L."/>
            <person name="Beletsky A.V."/>
            <person name="Damste J.S."/>
            <person name="Muyzer G."/>
            <person name="Mardanov A.V."/>
            <person name="Ravin N.V."/>
        </authorList>
    </citation>
    <scope>NUCLEOTIDE SEQUENCE [LARGE SCALE GENOMIC DNA]</scope>
    <source>
        <strain evidence="7 8">ACht1</strain>
    </source>
</reference>
<evidence type="ECO:0000256" key="6">
    <source>
        <dbReference type="SAM" id="Phobius"/>
    </source>
</evidence>
<feature type="transmembrane region" description="Helical" evidence="6">
    <location>
        <begin position="7"/>
        <end position="28"/>
    </location>
</feature>
<evidence type="ECO:0000313" key="7">
    <source>
        <dbReference type="EMBL" id="ERP38846.1"/>
    </source>
</evidence>
<feature type="transmembrane region" description="Helical" evidence="6">
    <location>
        <begin position="197"/>
        <end position="220"/>
    </location>
</feature>
<evidence type="ECO:0000256" key="3">
    <source>
        <dbReference type="ARBA" id="ARBA00022692"/>
    </source>
</evidence>
<dbReference type="Pfam" id="PF03706">
    <property type="entry name" value="LPG_synthase_TM"/>
    <property type="match status" value="1"/>
</dbReference>
<evidence type="ECO:0000313" key="8">
    <source>
        <dbReference type="Proteomes" id="UP000017148"/>
    </source>
</evidence>
<keyword evidence="4 6" id="KW-1133">Transmembrane helix</keyword>
<dbReference type="Proteomes" id="UP000017148">
    <property type="component" value="Unassembled WGS sequence"/>
</dbReference>
<keyword evidence="2" id="KW-1003">Cell membrane</keyword>
<dbReference type="AlphaFoldDB" id="U7DD88"/>
<feature type="transmembrane region" description="Helical" evidence="6">
    <location>
        <begin position="161"/>
        <end position="185"/>
    </location>
</feature>
<accession>U7DD88</accession>
<gene>
    <name evidence="7" type="ORF">CALK_0620</name>
</gene>
<organism evidence="7 8">
    <name type="scientific">Chitinivibrio alkaliphilus ACht1</name>
    <dbReference type="NCBI Taxonomy" id="1313304"/>
    <lineage>
        <taxon>Bacteria</taxon>
        <taxon>Pseudomonadati</taxon>
        <taxon>Fibrobacterota</taxon>
        <taxon>Chitinivibrionia</taxon>
        <taxon>Chitinivibrionales</taxon>
        <taxon>Chitinivibrionaceae</taxon>
        <taxon>Chitinivibrio</taxon>
    </lineage>
</organism>
<protein>
    <submittedName>
        <fullName evidence="7">Uncharacterized protein</fullName>
    </submittedName>
</protein>
<evidence type="ECO:0000256" key="5">
    <source>
        <dbReference type="ARBA" id="ARBA00023136"/>
    </source>
</evidence>
<evidence type="ECO:0000256" key="1">
    <source>
        <dbReference type="ARBA" id="ARBA00004651"/>
    </source>
</evidence>
<comment type="caution">
    <text evidence="7">The sequence shown here is derived from an EMBL/GenBank/DDBJ whole genome shotgun (WGS) entry which is preliminary data.</text>
</comment>
<comment type="subcellular location">
    <subcellularLocation>
        <location evidence="1">Cell membrane</location>
        <topology evidence="1">Multi-pass membrane protein</topology>
    </subcellularLocation>
</comment>
<dbReference type="STRING" id="1313304.CALK_0620"/>
<feature type="transmembrane region" description="Helical" evidence="6">
    <location>
        <begin position="232"/>
        <end position="254"/>
    </location>
</feature>
<name>U7DD88_9BACT</name>